<dbReference type="SUPFAM" id="SSF56801">
    <property type="entry name" value="Acetyl-CoA synthetase-like"/>
    <property type="match status" value="1"/>
</dbReference>
<dbReference type="InterPro" id="IPR045851">
    <property type="entry name" value="AMP-bd_C_sf"/>
</dbReference>
<dbReference type="GO" id="GO:0016878">
    <property type="term" value="F:acid-thiol ligase activity"/>
    <property type="evidence" value="ECO:0007669"/>
    <property type="project" value="UniProtKB-ARBA"/>
</dbReference>
<dbReference type="Proteomes" id="UP000199584">
    <property type="component" value="Unassembled WGS sequence"/>
</dbReference>
<accession>A0A1I6EF08</accession>
<dbReference type="InterPro" id="IPR042099">
    <property type="entry name" value="ANL_N_sf"/>
</dbReference>
<dbReference type="NCBIfam" id="NF006182">
    <property type="entry name" value="PRK08316.1"/>
    <property type="match status" value="1"/>
</dbReference>
<evidence type="ECO:0000259" key="4">
    <source>
        <dbReference type="Pfam" id="PF13193"/>
    </source>
</evidence>
<keyword evidence="2" id="KW-0436">Ligase</keyword>
<comment type="similarity">
    <text evidence="1">Belongs to the ATP-dependent AMP-binding enzyme family.</text>
</comment>
<dbReference type="Gene3D" id="3.30.300.30">
    <property type="match status" value="1"/>
</dbReference>
<dbReference type="RefSeq" id="WP_092487305.1">
    <property type="nucleotide sequence ID" value="NZ_FOYM01000039.1"/>
</dbReference>
<dbReference type="InterPro" id="IPR025110">
    <property type="entry name" value="AMP-bd_C"/>
</dbReference>
<name>A0A1I6EF08_9FIRM</name>
<dbReference type="InterPro" id="IPR000873">
    <property type="entry name" value="AMP-dep_synth/lig_dom"/>
</dbReference>
<evidence type="ECO:0000313" key="6">
    <source>
        <dbReference type="Proteomes" id="UP000199584"/>
    </source>
</evidence>
<dbReference type="OrthoDB" id="9778383at2"/>
<proteinExistence type="inferred from homology"/>
<sequence>MKFLPPLSEKEKEKFNVINKENLDFIRKRYNKVNRWVIADMVRRSAYRYPDKPALIFKDITLTYAQLEEECNRFANALLDLGIQKYDRVAILAHNTIHHVIAWLGTAKAGGIYLAINYLLRGKDISFCINHSESKVFIVEDALYDLVKDVLDDMPMVKTFIWSNQGKGEAAIAGFTDFDSWYRKYPVNEPDVELNIEDPVQMTYTSGTETLPKGVILTNQSLIAEYTGCIIDGQYTTDDVNLNALPIFHCAQRDVFLNPCLMLGATNVLLLQADPKQIMEYVEKYKVTMFFAPPTVWIGLMRHPDFEKRDLSSITKGYYGASIMPVEVLKELQKKLPNCQRFYNYYGQIELSPYHTILKPQFQISKAGSAGQGGFAMETRIEDDDHKPINSPGEPGEICGRGPHVMLLYFKEAEKTEAALAHGWFHSGDIGVLDEDNFVSVVDRKKDMVKTGGENVPTREVEEVIYKDPRVSEVAVIGLPHDRWVEGVTAIIVPKAGQTIKEEEIINLCKENLAGFKVPKGVIFIEQLPKTPSGKILKRDLRQEYKDFYGK</sequence>
<gene>
    <name evidence="5" type="ORF">SAMN05660706_13917</name>
</gene>
<dbReference type="Gene3D" id="3.40.50.12780">
    <property type="entry name" value="N-terminal domain of ligase-like"/>
    <property type="match status" value="1"/>
</dbReference>
<dbReference type="PANTHER" id="PTHR43767:SF1">
    <property type="entry name" value="NONRIBOSOMAL PEPTIDE SYNTHASE PES1 (EUROFUNG)-RELATED"/>
    <property type="match status" value="1"/>
</dbReference>
<protein>
    <submittedName>
        <fullName evidence="5">Fatty-acyl-CoA synthase</fullName>
    </submittedName>
</protein>
<dbReference type="EMBL" id="FOYM01000039">
    <property type="protein sequence ID" value="SFR16323.1"/>
    <property type="molecule type" value="Genomic_DNA"/>
</dbReference>
<keyword evidence="6" id="KW-1185">Reference proteome</keyword>
<dbReference type="InterPro" id="IPR050237">
    <property type="entry name" value="ATP-dep_AMP-bd_enzyme"/>
</dbReference>
<evidence type="ECO:0000256" key="2">
    <source>
        <dbReference type="ARBA" id="ARBA00022598"/>
    </source>
</evidence>
<feature type="domain" description="AMP-dependent synthetase/ligase" evidence="3">
    <location>
        <begin position="43"/>
        <end position="410"/>
    </location>
</feature>
<dbReference type="CDD" id="cd17631">
    <property type="entry name" value="FACL_FadD13-like"/>
    <property type="match status" value="1"/>
</dbReference>
<dbReference type="STRING" id="39060.SAMN05660706_13917"/>
<feature type="domain" description="AMP-binding enzyme C-terminal" evidence="4">
    <location>
        <begin position="460"/>
        <end position="535"/>
    </location>
</feature>
<reference evidence="6" key="1">
    <citation type="submission" date="2016-10" db="EMBL/GenBank/DDBJ databases">
        <authorList>
            <person name="Varghese N."/>
            <person name="Submissions S."/>
        </authorList>
    </citation>
    <scope>NUCLEOTIDE SEQUENCE [LARGE SCALE GENOMIC DNA]</scope>
    <source>
        <strain evidence="6">DSM 3669</strain>
    </source>
</reference>
<dbReference type="AlphaFoldDB" id="A0A1I6EF08"/>
<evidence type="ECO:0000259" key="3">
    <source>
        <dbReference type="Pfam" id="PF00501"/>
    </source>
</evidence>
<evidence type="ECO:0000313" key="5">
    <source>
        <dbReference type="EMBL" id="SFR16323.1"/>
    </source>
</evidence>
<dbReference type="FunFam" id="3.30.300.30:FF:000008">
    <property type="entry name" value="2,3-dihydroxybenzoate-AMP ligase"/>
    <property type="match status" value="1"/>
</dbReference>
<evidence type="ECO:0000256" key="1">
    <source>
        <dbReference type="ARBA" id="ARBA00006432"/>
    </source>
</evidence>
<dbReference type="Pfam" id="PF00501">
    <property type="entry name" value="AMP-binding"/>
    <property type="match status" value="1"/>
</dbReference>
<organism evidence="5 6">
    <name type="scientific">Desulfoscipio geothermicus DSM 3669</name>
    <dbReference type="NCBI Taxonomy" id="1121426"/>
    <lineage>
        <taxon>Bacteria</taxon>
        <taxon>Bacillati</taxon>
        <taxon>Bacillota</taxon>
        <taxon>Clostridia</taxon>
        <taxon>Eubacteriales</taxon>
        <taxon>Desulfallaceae</taxon>
        <taxon>Desulfoscipio</taxon>
    </lineage>
</organism>
<dbReference type="Pfam" id="PF13193">
    <property type="entry name" value="AMP-binding_C"/>
    <property type="match status" value="1"/>
</dbReference>
<dbReference type="PANTHER" id="PTHR43767">
    <property type="entry name" value="LONG-CHAIN-FATTY-ACID--COA LIGASE"/>
    <property type="match status" value="1"/>
</dbReference>